<dbReference type="EMBL" id="CAJNOC010004963">
    <property type="protein sequence ID" value="CAF1038739.1"/>
    <property type="molecule type" value="Genomic_DNA"/>
</dbReference>
<evidence type="ECO:0000256" key="1">
    <source>
        <dbReference type="SAM" id="MobiDB-lite"/>
    </source>
</evidence>
<feature type="region of interest" description="Disordered" evidence="1">
    <location>
        <begin position="314"/>
        <end position="337"/>
    </location>
</feature>
<comment type="caution">
    <text evidence="2">The sequence shown here is derived from an EMBL/GenBank/DDBJ whole genome shotgun (WGS) entry which is preliminary data.</text>
</comment>
<feature type="region of interest" description="Disordered" evidence="1">
    <location>
        <begin position="1"/>
        <end position="100"/>
    </location>
</feature>
<feature type="compositionally biased region" description="Low complexity" evidence="1">
    <location>
        <begin position="13"/>
        <end position="34"/>
    </location>
</feature>
<sequence length="725" mass="83682">MNKQSKLELKVDSTQSSQTNLLNSSTNSTNSQLSRPSRIPKYNRDHHSSTNSTNETSKKKHYSSSTKIPQRKPTTPPQTLNKNPKSPLTNNESQKVINSKTFDKTPQSLITECKEVKLFMNNKNLVDILLVPKEVKNIRTKDDEGYSTMSSEIMHRTQNTSNRTSTTNPETISTNSVETSSSNNNNNNNFTKNCKKRYCFPTLKTFNYYSNNRYYHQYHKNKSSLNSCCKYLSDTDIQSLCNQLNSYDKDLFYNVFHLDTLYNNVDYILFNSYASDTELEYNYNRRYGRYNEVLDSNYQLYINDYFNQGYADDDEDEVEEEMDEEKSQVSQQQQQQENELMDYELKEEYQFEIDYSNPNMVELSVDETDGFVFDDEDVNFVLDSKICLNEYKNMFEESKLNEDLIFSSQSMSSSLRTSTSSSDESSSEYPSSSDGLSIDSINPKNNYVLNHDYFMDSIDNYDEYELCDGNRLLIEETDENLMIDNFDLDDFVNQLNKQCKADKMLISSENNSKKLQELAIKEATRIARNSSTSPEYSETSKRPVGTSLVRRHTITTMPISAACLVEKTSVNEINRKIKTPGCQTPCDSPSKYIDTKAYVGSFTTPTNSRTSTPLRRAETVYKKHTYIPPDEESTKPFQNGKSLTSVGSTPVKVKNNFNTDFYRLCSDTFYDNSENNFNNNYNESTNSIFFKLKQQLEPEHLDDLQSNATNHVSNLFDKWLINSKG</sequence>
<name>A0A814JIY9_9BILA</name>
<gene>
    <name evidence="2" type="ORF">OXX778_LOCUS18240</name>
</gene>
<protein>
    <submittedName>
        <fullName evidence="2">Uncharacterized protein</fullName>
    </submittedName>
</protein>
<feature type="compositionally biased region" description="Low complexity" evidence="1">
    <location>
        <begin position="156"/>
        <end position="188"/>
    </location>
</feature>
<keyword evidence="3" id="KW-1185">Reference proteome</keyword>
<feature type="compositionally biased region" description="Acidic residues" evidence="1">
    <location>
        <begin position="314"/>
        <end position="324"/>
    </location>
</feature>
<organism evidence="2 3">
    <name type="scientific">Brachionus calyciflorus</name>
    <dbReference type="NCBI Taxonomy" id="104777"/>
    <lineage>
        <taxon>Eukaryota</taxon>
        <taxon>Metazoa</taxon>
        <taxon>Spiralia</taxon>
        <taxon>Gnathifera</taxon>
        <taxon>Rotifera</taxon>
        <taxon>Eurotatoria</taxon>
        <taxon>Monogononta</taxon>
        <taxon>Pseudotrocha</taxon>
        <taxon>Ploima</taxon>
        <taxon>Brachionidae</taxon>
        <taxon>Brachionus</taxon>
    </lineage>
</organism>
<evidence type="ECO:0000313" key="2">
    <source>
        <dbReference type="EMBL" id="CAF1038739.1"/>
    </source>
</evidence>
<feature type="region of interest" description="Disordered" evidence="1">
    <location>
        <begin position="415"/>
        <end position="437"/>
    </location>
</feature>
<proteinExistence type="predicted"/>
<feature type="compositionally biased region" description="Polar residues" evidence="1">
    <location>
        <begin position="77"/>
        <end position="100"/>
    </location>
</feature>
<dbReference type="Proteomes" id="UP000663879">
    <property type="component" value="Unassembled WGS sequence"/>
</dbReference>
<feature type="region of interest" description="Disordered" evidence="1">
    <location>
        <begin position="155"/>
        <end position="188"/>
    </location>
</feature>
<dbReference type="OrthoDB" id="10577059at2759"/>
<evidence type="ECO:0000313" key="3">
    <source>
        <dbReference type="Proteomes" id="UP000663879"/>
    </source>
</evidence>
<reference evidence="2" key="1">
    <citation type="submission" date="2021-02" db="EMBL/GenBank/DDBJ databases">
        <authorList>
            <person name="Nowell W R."/>
        </authorList>
    </citation>
    <scope>NUCLEOTIDE SEQUENCE</scope>
    <source>
        <strain evidence="2">Ploen Becks lab</strain>
    </source>
</reference>
<dbReference type="AlphaFoldDB" id="A0A814JIY9"/>
<feature type="compositionally biased region" description="Basic and acidic residues" evidence="1">
    <location>
        <begin position="1"/>
        <end position="11"/>
    </location>
</feature>
<accession>A0A814JIY9</accession>